<keyword evidence="1" id="KW-0547">Nucleotide-binding</keyword>
<reference evidence="4" key="1">
    <citation type="submission" date="2014-01" db="EMBL/GenBank/DDBJ databases">
        <authorList>
            <person name="Brown-Elliot B."/>
            <person name="Wallace R."/>
            <person name="Lenaerts A."/>
            <person name="Ordway D."/>
            <person name="DeGroote M.A."/>
            <person name="Parker T."/>
            <person name="Sizemore C."/>
            <person name="Tallon L.J."/>
            <person name="Sadzewicz L.K."/>
            <person name="Sengamalay N."/>
            <person name="Fraser C.M."/>
            <person name="Hine E."/>
            <person name="Shefchek K.A."/>
            <person name="Das S.P."/>
            <person name="Tettelin H."/>
        </authorList>
    </citation>
    <scope>NUCLEOTIDE SEQUENCE [LARGE SCALE GENOMIC DNA]</scope>
    <source>
        <strain evidence="4">4042</strain>
    </source>
</reference>
<gene>
    <name evidence="4" type="ORF">I553_1082</name>
</gene>
<dbReference type="EMBL" id="JAOB01000080">
    <property type="protein sequence ID" value="EUA16107.1"/>
    <property type="molecule type" value="Genomic_DNA"/>
</dbReference>
<dbReference type="PANTHER" id="PTHR22683:SF1">
    <property type="entry name" value="TYPE VII SECRETION SYSTEM PROTEIN ESSC"/>
    <property type="match status" value="1"/>
</dbReference>
<name>X7Z9B7_MYCXE</name>
<evidence type="ECO:0000313" key="4">
    <source>
        <dbReference type="EMBL" id="EUA16107.1"/>
    </source>
</evidence>
<proteinExistence type="predicted"/>
<feature type="domain" description="FtsK" evidence="3">
    <location>
        <begin position="2"/>
        <end position="100"/>
    </location>
</feature>
<dbReference type="InterPro" id="IPR002543">
    <property type="entry name" value="FtsK_dom"/>
</dbReference>
<comment type="caution">
    <text evidence="4">The sequence shown here is derived from an EMBL/GenBank/DDBJ whole genome shotgun (WGS) entry which is preliminary data.</text>
</comment>
<dbReference type="GO" id="GO:0003677">
    <property type="term" value="F:DNA binding"/>
    <property type="evidence" value="ECO:0007669"/>
    <property type="project" value="InterPro"/>
</dbReference>
<dbReference type="GO" id="GO:0005524">
    <property type="term" value="F:ATP binding"/>
    <property type="evidence" value="ECO:0007669"/>
    <property type="project" value="UniProtKB-KW"/>
</dbReference>
<keyword evidence="2" id="KW-0067">ATP-binding</keyword>
<dbReference type="PANTHER" id="PTHR22683">
    <property type="entry name" value="SPORULATION PROTEIN RELATED"/>
    <property type="match status" value="1"/>
</dbReference>
<dbReference type="PATRIC" id="fig|1299334.3.peg.8340"/>
<protein>
    <submittedName>
        <fullName evidence="4">FtsK/SpoIIIE family protein</fullName>
    </submittedName>
</protein>
<sequence length="122" mass="13414">MTGSGKSQTLMSILLSLLTTHSADRLIVIYADFKGEAGADSFRNFPQVVAVISNMAEKKSLADRFAETLRGEVARREVLLREAGRRVQGSAFNSVTEYENAIAAGTISPRFRPYSWSPTNSR</sequence>
<accession>X7Z9B7</accession>
<dbReference type="InterPro" id="IPR050206">
    <property type="entry name" value="FtsK/SpoIIIE/SftA"/>
</dbReference>
<organism evidence="4">
    <name type="scientific">Mycobacterium xenopi 4042</name>
    <dbReference type="NCBI Taxonomy" id="1299334"/>
    <lineage>
        <taxon>Bacteria</taxon>
        <taxon>Bacillati</taxon>
        <taxon>Actinomycetota</taxon>
        <taxon>Actinomycetes</taxon>
        <taxon>Mycobacteriales</taxon>
        <taxon>Mycobacteriaceae</taxon>
        <taxon>Mycobacterium</taxon>
    </lineage>
</organism>
<evidence type="ECO:0000259" key="3">
    <source>
        <dbReference type="Pfam" id="PF01580"/>
    </source>
</evidence>
<dbReference type="Pfam" id="PF01580">
    <property type="entry name" value="FtsK_SpoIIIE"/>
    <property type="match status" value="1"/>
</dbReference>
<evidence type="ECO:0000256" key="1">
    <source>
        <dbReference type="ARBA" id="ARBA00022741"/>
    </source>
</evidence>
<evidence type="ECO:0000256" key="2">
    <source>
        <dbReference type="ARBA" id="ARBA00022840"/>
    </source>
</evidence>
<dbReference type="Gene3D" id="3.40.50.300">
    <property type="entry name" value="P-loop containing nucleotide triphosphate hydrolases"/>
    <property type="match status" value="1"/>
</dbReference>
<dbReference type="InterPro" id="IPR027417">
    <property type="entry name" value="P-loop_NTPase"/>
</dbReference>
<dbReference type="AlphaFoldDB" id="X7Z9B7"/>